<dbReference type="InterPro" id="IPR012178">
    <property type="entry name" value="RFC1"/>
</dbReference>
<feature type="compositionally biased region" description="Basic and acidic residues" evidence="17">
    <location>
        <begin position="132"/>
        <end position="143"/>
    </location>
</feature>
<dbReference type="SUPFAM" id="SSF52113">
    <property type="entry name" value="BRCT domain"/>
    <property type="match status" value="1"/>
</dbReference>
<evidence type="ECO:0000256" key="4">
    <source>
        <dbReference type="ARBA" id="ARBA00022553"/>
    </source>
</evidence>
<dbReference type="eggNOG" id="KOG1968">
    <property type="taxonomic scope" value="Eukaryota"/>
</dbReference>
<dbReference type="GO" id="GO:0061860">
    <property type="term" value="F:DNA clamp unloader activity"/>
    <property type="evidence" value="ECO:0007669"/>
    <property type="project" value="TreeGrafter"/>
</dbReference>
<feature type="compositionally biased region" description="Basic and acidic residues" evidence="17">
    <location>
        <begin position="99"/>
        <end position="124"/>
    </location>
</feature>
<dbReference type="GO" id="GO:0006281">
    <property type="term" value="P:DNA repair"/>
    <property type="evidence" value="ECO:0007669"/>
    <property type="project" value="InterPro"/>
</dbReference>
<dbReference type="CDD" id="cd17752">
    <property type="entry name" value="BRCT_RFC1"/>
    <property type="match status" value="1"/>
</dbReference>
<dbReference type="InterPro" id="IPR036420">
    <property type="entry name" value="BRCT_dom_sf"/>
</dbReference>
<reference evidence="20" key="1">
    <citation type="submission" date="2003-08" db="EMBL/GenBank/DDBJ databases">
        <authorList>
            <person name="Birren B."/>
            <person name="Nusbaum C."/>
            <person name="Abebe A."/>
            <person name="Abouelleil A."/>
            <person name="Adekoya E."/>
            <person name="Ait-zahra M."/>
            <person name="Allen N."/>
            <person name="Allen T."/>
            <person name="An P."/>
            <person name="Anderson M."/>
            <person name="Anderson S."/>
            <person name="Arachchi H."/>
            <person name="Armbruster J."/>
            <person name="Bachantsang P."/>
            <person name="Baldwin J."/>
            <person name="Barry A."/>
            <person name="Bayul T."/>
            <person name="Blitshsteyn B."/>
            <person name="Bloom T."/>
            <person name="Blye J."/>
            <person name="Boguslavskiy L."/>
            <person name="Borowsky M."/>
            <person name="Boukhgalter B."/>
            <person name="Brunache A."/>
            <person name="Butler J."/>
            <person name="Calixte N."/>
            <person name="Calvo S."/>
            <person name="Camarata J."/>
            <person name="Campo K."/>
            <person name="Chang J."/>
            <person name="Cheshatsang Y."/>
            <person name="Citroen M."/>
            <person name="Collymore A."/>
            <person name="Considine T."/>
            <person name="Cook A."/>
            <person name="Cooke P."/>
            <person name="Corum B."/>
            <person name="Cuomo C."/>
            <person name="David R."/>
            <person name="Dawoe T."/>
            <person name="Degray S."/>
            <person name="Dodge S."/>
            <person name="Dooley K."/>
            <person name="Dorje P."/>
            <person name="Dorjee K."/>
            <person name="Dorris L."/>
            <person name="Duffey N."/>
            <person name="Dupes A."/>
            <person name="Elkins T."/>
            <person name="Engels R."/>
            <person name="Erickson J."/>
            <person name="Farina A."/>
            <person name="Faro S."/>
            <person name="Ferreira P."/>
            <person name="Fischer H."/>
            <person name="Fitzgerald M."/>
            <person name="Foley K."/>
            <person name="Gage D."/>
            <person name="Galagan J."/>
            <person name="Gearin G."/>
            <person name="Gnerre S."/>
            <person name="Gnirke A."/>
            <person name="Goyette A."/>
            <person name="Graham J."/>
            <person name="Grandbois E."/>
            <person name="Gyaltsen K."/>
            <person name="Hafez N."/>
            <person name="Hagopian D."/>
            <person name="Hagos B."/>
            <person name="Hall J."/>
            <person name="Hatcher B."/>
            <person name="Heller A."/>
            <person name="Higgins H."/>
            <person name="Honan T."/>
            <person name="Horn A."/>
            <person name="Houde N."/>
            <person name="Hughes L."/>
            <person name="Hulme W."/>
            <person name="Husby E."/>
            <person name="Iliev I."/>
            <person name="Jaffe D."/>
            <person name="Jones C."/>
            <person name="Kamal M."/>
            <person name="Kamat A."/>
            <person name="Kamvysselis M."/>
            <person name="Karlsson E."/>
            <person name="Kells C."/>
            <person name="Kieu A."/>
            <person name="Kisner P."/>
            <person name="Kodira C."/>
            <person name="Kulbokas E."/>
            <person name="Labutti K."/>
            <person name="Lama D."/>
            <person name="Landers T."/>
            <person name="Leger J."/>
            <person name="Levine S."/>
            <person name="Lewis D."/>
            <person name="Lewis T."/>
            <person name="Lindblad-toh K."/>
            <person name="Liu X."/>
            <person name="Lokyitsang T."/>
            <person name="Lokyitsang Y."/>
            <person name="Lucien O."/>
            <person name="Lui A."/>
            <person name="Ma L.J."/>
            <person name="Mabbitt R."/>
            <person name="Macdonald J."/>
            <person name="Maclean C."/>
            <person name="Major J."/>
            <person name="Manning J."/>
            <person name="Marabella R."/>
            <person name="Maru K."/>
            <person name="Matthews C."/>
            <person name="Mauceli E."/>
            <person name="Mccarthy M."/>
            <person name="Mcdonough S."/>
            <person name="Mcghee T."/>
            <person name="Meldrim J."/>
            <person name="Meneus L."/>
            <person name="Mesirov J."/>
            <person name="Mihalev A."/>
            <person name="Mihova T."/>
            <person name="Mikkelsen T."/>
            <person name="Mlenga V."/>
            <person name="Moru K."/>
            <person name="Mozes J."/>
            <person name="Mulrain L."/>
            <person name="Munson G."/>
            <person name="Naylor J."/>
            <person name="Newes C."/>
            <person name="Nguyen C."/>
            <person name="Nguyen N."/>
            <person name="Nguyen T."/>
            <person name="Nicol R."/>
            <person name="Nielsen C."/>
            <person name="Nizzari M."/>
            <person name="Norbu C."/>
            <person name="Norbu N."/>
            <person name="O'donnell P."/>
            <person name="Okoawo O."/>
            <person name="O'leary S."/>
            <person name="Omotosho B."/>
            <person name="O'neill K."/>
            <person name="Osman S."/>
            <person name="Parker S."/>
            <person name="Perrin D."/>
            <person name="Phunkhang P."/>
            <person name="Piqani B."/>
            <person name="Purcell S."/>
            <person name="Rachupka T."/>
            <person name="Ramasamy U."/>
            <person name="Rameau R."/>
            <person name="Ray V."/>
            <person name="Raymond C."/>
            <person name="Retta R."/>
            <person name="Richardson S."/>
            <person name="Rise C."/>
            <person name="Rodriguez J."/>
            <person name="Rogers J."/>
            <person name="Rogov P."/>
            <person name="Rutman M."/>
            <person name="Schupbach R."/>
            <person name="Seaman C."/>
            <person name="Settipalli S."/>
            <person name="Sharpe T."/>
            <person name="Sheridan J."/>
            <person name="Sherpa N."/>
            <person name="Shi J."/>
            <person name="Smirnov S."/>
            <person name="Smith C."/>
            <person name="Sougnez C."/>
            <person name="Spencer B."/>
            <person name="Stalker J."/>
            <person name="Stange-thomann N."/>
            <person name="Stavropoulos S."/>
            <person name="Stetson K."/>
            <person name="Stone C."/>
            <person name="Stone S."/>
            <person name="Stubbs M."/>
            <person name="Talamas J."/>
            <person name="Tchuinga P."/>
            <person name="Tenzing P."/>
            <person name="Tesfaye S."/>
            <person name="Theodore J."/>
            <person name="Thoulutsang Y."/>
            <person name="Topham K."/>
            <person name="Towey S."/>
            <person name="Tsamla T."/>
            <person name="Tsomo N."/>
            <person name="Vallee D."/>
            <person name="Vassiliev H."/>
            <person name="Venkataraman V."/>
            <person name="Vinson J."/>
            <person name="Vo A."/>
            <person name="Wade C."/>
            <person name="Wang S."/>
            <person name="Wangchuk T."/>
            <person name="Wangdi T."/>
            <person name="Whittaker C."/>
            <person name="Wilkinson J."/>
            <person name="Wu Y."/>
            <person name="Wyman D."/>
            <person name="Yadav S."/>
            <person name="Yang S."/>
            <person name="Yang X."/>
            <person name="Yeager S."/>
            <person name="Yee E."/>
            <person name="Young G."/>
            <person name="Zainoun J."/>
            <person name="Zembeck L."/>
            <person name="Zimmer A."/>
            <person name="Zody M."/>
            <person name="Lander E."/>
        </authorList>
    </citation>
    <scope>NUCLEOTIDE SEQUENCE [LARGE SCALE GENOMIC DNA]</scope>
</reference>
<dbReference type="PANTHER" id="PTHR23389:SF6">
    <property type="entry name" value="REPLICATION FACTOR C SUBUNIT 1"/>
    <property type="match status" value="1"/>
</dbReference>
<comment type="subunit">
    <text evidence="11">Large subunit of the RFC complex, an heteropentameric complex consisting of RFC1 and four small subunits RFC2, RFC3, RFC4 and RFC5; the RFC complex interacts with PCNA and the interaction involves RFC1.</text>
</comment>
<evidence type="ECO:0000256" key="5">
    <source>
        <dbReference type="ARBA" id="ARBA00022705"/>
    </source>
</evidence>
<dbReference type="InParanoid" id="H2Y6A4"/>
<dbReference type="InterPro" id="IPR027417">
    <property type="entry name" value="P-loop_NTPase"/>
</dbReference>
<dbReference type="GO" id="GO:0005634">
    <property type="term" value="C:nucleus"/>
    <property type="evidence" value="ECO:0007669"/>
    <property type="project" value="UniProtKB-SubCell"/>
</dbReference>
<dbReference type="FunFam" id="3.40.50.300:FF:000395">
    <property type="entry name" value="Replication factor C subunit 1"/>
    <property type="match status" value="1"/>
</dbReference>
<evidence type="ECO:0000256" key="1">
    <source>
        <dbReference type="ARBA" id="ARBA00004123"/>
    </source>
</evidence>
<dbReference type="GO" id="GO:0003689">
    <property type="term" value="F:DNA clamp loader activity"/>
    <property type="evidence" value="ECO:0007669"/>
    <property type="project" value="InterPro"/>
</dbReference>
<dbReference type="GO" id="GO:0005663">
    <property type="term" value="C:DNA replication factor C complex"/>
    <property type="evidence" value="ECO:0007669"/>
    <property type="project" value="InterPro"/>
</dbReference>
<dbReference type="FunCoup" id="H2Y6A4">
    <property type="interactions" value="280"/>
</dbReference>
<dbReference type="FunFam" id="3.40.50.10190:FF:000001">
    <property type="entry name" value="Replication factor C subunit 1"/>
    <property type="match status" value="1"/>
</dbReference>
<keyword evidence="9" id="KW-0539">Nucleus</keyword>
<dbReference type="Ensembl" id="ENSCSAVT00000000861.1">
    <property type="protein sequence ID" value="ENSCSAVP00000000852.1"/>
    <property type="gene ID" value="ENSCSAVG00000000485.1"/>
</dbReference>
<dbReference type="InterPro" id="IPR001357">
    <property type="entry name" value="BRCT_dom"/>
</dbReference>
<dbReference type="GeneTree" id="ENSGT00730000111066"/>
<dbReference type="HOGENOM" id="CLU_003574_0_0_1"/>
<dbReference type="CDD" id="cd00009">
    <property type="entry name" value="AAA"/>
    <property type="match status" value="1"/>
</dbReference>
<dbReference type="OMA" id="QENYLHY"/>
<evidence type="ECO:0000256" key="6">
    <source>
        <dbReference type="ARBA" id="ARBA00022741"/>
    </source>
</evidence>
<dbReference type="Pfam" id="PF08519">
    <property type="entry name" value="RFC1"/>
    <property type="match status" value="1"/>
</dbReference>
<feature type="compositionally biased region" description="Polar residues" evidence="17">
    <location>
        <begin position="145"/>
        <end position="157"/>
    </location>
</feature>
<name>H2Y6A4_CIOSA</name>
<dbReference type="Pfam" id="PF00004">
    <property type="entry name" value="AAA"/>
    <property type="match status" value="1"/>
</dbReference>
<dbReference type="GO" id="GO:0003677">
    <property type="term" value="F:DNA binding"/>
    <property type="evidence" value="ECO:0007669"/>
    <property type="project" value="UniProtKB-KW"/>
</dbReference>
<dbReference type="PANTHER" id="PTHR23389">
    <property type="entry name" value="CHROMOSOME TRANSMISSION FIDELITY FACTOR 18"/>
    <property type="match status" value="1"/>
</dbReference>
<evidence type="ECO:0000256" key="10">
    <source>
        <dbReference type="ARBA" id="ARBA00054501"/>
    </source>
</evidence>
<dbReference type="Gene3D" id="3.40.50.10190">
    <property type="entry name" value="BRCT domain"/>
    <property type="match status" value="1"/>
</dbReference>
<dbReference type="GO" id="GO:0016887">
    <property type="term" value="F:ATP hydrolysis activity"/>
    <property type="evidence" value="ECO:0007669"/>
    <property type="project" value="InterPro"/>
</dbReference>
<proteinExistence type="inferred from homology"/>
<dbReference type="SUPFAM" id="SSF48019">
    <property type="entry name" value="post-AAA+ oligomerization domain-like"/>
    <property type="match status" value="1"/>
</dbReference>
<evidence type="ECO:0000256" key="7">
    <source>
        <dbReference type="ARBA" id="ARBA00022840"/>
    </source>
</evidence>
<feature type="domain" description="BRCT" evidence="18">
    <location>
        <begin position="14"/>
        <end position="85"/>
    </location>
</feature>
<feature type="region of interest" description="Disordered" evidence="17">
    <location>
        <begin position="214"/>
        <end position="237"/>
    </location>
</feature>
<evidence type="ECO:0000256" key="8">
    <source>
        <dbReference type="ARBA" id="ARBA00023125"/>
    </source>
</evidence>
<dbReference type="SMART" id="SM00292">
    <property type="entry name" value="BRCT"/>
    <property type="match status" value="1"/>
</dbReference>
<keyword evidence="20" id="KW-1185">Reference proteome</keyword>
<evidence type="ECO:0000256" key="3">
    <source>
        <dbReference type="ARBA" id="ARBA00020401"/>
    </source>
</evidence>
<dbReference type="STRING" id="51511.ENSCSAVP00000000852"/>
<comment type="subcellular location">
    <subcellularLocation>
        <location evidence="1">Nucleus</location>
    </subcellularLocation>
</comment>
<dbReference type="FunFam" id="1.20.272.10:FF:000005">
    <property type="entry name" value="Replication factor C subunit 1"/>
    <property type="match status" value="1"/>
</dbReference>
<evidence type="ECO:0000256" key="2">
    <source>
        <dbReference type="ARBA" id="ARBA00006116"/>
    </source>
</evidence>
<keyword evidence="5" id="KW-0235">DNA replication</keyword>
<evidence type="ECO:0000256" key="17">
    <source>
        <dbReference type="SAM" id="MobiDB-lite"/>
    </source>
</evidence>
<dbReference type="Pfam" id="PF25361">
    <property type="entry name" value="AAA_lid_RFC1"/>
    <property type="match status" value="1"/>
</dbReference>
<dbReference type="Proteomes" id="UP000007875">
    <property type="component" value="Unassembled WGS sequence"/>
</dbReference>
<dbReference type="InterPro" id="IPR047854">
    <property type="entry name" value="RFC_lid"/>
</dbReference>
<dbReference type="GO" id="GO:0005524">
    <property type="term" value="F:ATP binding"/>
    <property type="evidence" value="ECO:0007669"/>
    <property type="project" value="UniProtKB-KW"/>
</dbReference>
<reference evidence="19" key="2">
    <citation type="submission" date="2025-08" db="UniProtKB">
        <authorList>
            <consortium name="Ensembl"/>
        </authorList>
    </citation>
    <scope>IDENTIFICATION</scope>
</reference>
<feature type="region of interest" description="Disordered" evidence="17">
    <location>
        <begin position="98"/>
        <end position="166"/>
    </location>
</feature>
<dbReference type="Pfam" id="PF00533">
    <property type="entry name" value="BRCT"/>
    <property type="match status" value="1"/>
</dbReference>
<dbReference type="GO" id="GO:0006260">
    <property type="term" value="P:DNA replication"/>
    <property type="evidence" value="ECO:0007669"/>
    <property type="project" value="UniProtKB-KW"/>
</dbReference>
<organism evidence="19 20">
    <name type="scientific">Ciona savignyi</name>
    <name type="common">Pacific transparent sea squirt</name>
    <dbReference type="NCBI Taxonomy" id="51511"/>
    <lineage>
        <taxon>Eukaryota</taxon>
        <taxon>Metazoa</taxon>
        <taxon>Chordata</taxon>
        <taxon>Tunicata</taxon>
        <taxon>Ascidiacea</taxon>
        <taxon>Phlebobranchia</taxon>
        <taxon>Cionidae</taxon>
        <taxon>Ciona</taxon>
    </lineage>
</organism>
<evidence type="ECO:0000313" key="20">
    <source>
        <dbReference type="Proteomes" id="UP000007875"/>
    </source>
</evidence>
<feature type="compositionally biased region" description="Basic residues" evidence="17">
    <location>
        <begin position="214"/>
        <end position="224"/>
    </location>
</feature>
<comment type="function">
    <text evidence="10">Subunit of the replication factor C (RFC) complex which acts during elongation of primed DNA templates by DNA polymerases delta and epsilon, and is necessary for ATP-dependent loading of proliferating cell nuclear antigen (PCNA) onto primed DNA. This subunit binds to the primer-template junction. Binds the PO-B transcription element as well as other GA rich DNA sequences. Can bind single- or double-stranded DNA.</text>
</comment>
<keyword evidence="4" id="KW-0597">Phosphoprotein</keyword>
<feature type="region of interest" description="Disordered" evidence="17">
    <location>
        <begin position="706"/>
        <end position="730"/>
    </location>
</feature>
<dbReference type="CDD" id="cd18140">
    <property type="entry name" value="HLD_clamp_RFC"/>
    <property type="match status" value="1"/>
</dbReference>
<dbReference type="PIRSF" id="PIRSF036578">
    <property type="entry name" value="RFC1"/>
    <property type="match status" value="1"/>
</dbReference>
<keyword evidence="8" id="KW-0238">DNA-binding</keyword>
<protein>
    <recommendedName>
        <fullName evidence="3">Replication factor C subunit 1</fullName>
    </recommendedName>
    <alternativeName>
        <fullName evidence="15">Activator 1 140 kDa subunit</fullName>
    </alternativeName>
    <alternativeName>
        <fullName evidence="14">Activator 1 large subunit</fullName>
    </alternativeName>
    <alternativeName>
        <fullName evidence="16">Activator 1 subunit 1</fullName>
    </alternativeName>
    <alternativeName>
        <fullName evidence="12">Replication factor C 140 kDa subunit</fullName>
    </alternativeName>
    <alternativeName>
        <fullName evidence="13">Replication factor C large subunit</fullName>
    </alternativeName>
</protein>
<dbReference type="Gene3D" id="1.20.272.10">
    <property type="match status" value="1"/>
</dbReference>
<dbReference type="PROSITE" id="PS50172">
    <property type="entry name" value="BRCT"/>
    <property type="match status" value="1"/>
</dbReference>
<keyword evidence="6" id="KW-0547">Nucleotide-binding</keyword>
<evidence type="ECO:0000256" key="12">
    <source>
        <dbReference type="ARBA" id="ARBA00075134"/>
    </source>
</evidence>
<evidence type="ECO:0000256" key="16">
    <source>
        <dbReference type="ARBA" id="ARBA00080382"/>
    </source>
</evidence>
<dbReference type="Gene3D" id="3.40.50.300">
    <property type="entry name" value="P-loop containing nucleotide triphosphate hydrolases"/>
    <property type="match status" value="1"/>
</dbReference>
<evidence type="ECO:0000256" key="9">
    <source>
        <dbReference type="ARBA" id="ARBA00023242"/>
    </source>
</evidence>
<sequence>SGPENPGSKEIPQGQKNCMEGLTFVITGVQESLTRDEIKSLVERYGGKVTGSVSGRTSYLITGKEAGESKLNKAAQLKTKVIDEDEFLGLIRTLKGKKSKYDVSDDPPRNTRTPKKETIKKEPSNSKPSPPKPKDIKVKKEFPSEVTSSRPSSQDSVGSLPASQRLVAGGDSDQLMWVDKYKPKSVKHIIGQQGPNSNLNKLLKWLRNWHHNHRTAAGKSKPKPKINQWGGGDPTGGSLKAALLSGPPGVGRNNDSDVSLPVHKTQIEFKIFILELGLSYVELNASDRRSKRSLKEDVGTSVQNTTISDIFAAKPSHSQTNHVMIMDEVDGMAGNEDRGGMQELIQLIKQTKIPIICMCNDRSSPKMRSLVNHCFDLRFQRPRVEQITGAVMSVCHKEGLKMDPPAVQAIIRGCNQDVRQVFHNLNMLKASGKSVSYDDAKSHAEKAQKDVNLGIFEIARKVGSHLLSGESQSLSIIEKSSLFFMDYSMIPKFVQENYLSINPFAAKGDAKKHLELMSKTADCLATSDLIDSSIRSGQNWSLLPTLGLMSTVLPTTYMCGGMGGMINFPAFFGKLSTTGKTHRLLQELKFHSSIVTGGTPEQTFNLDFLTYLRWHLYRPLQVQTTSGTSEVHKVTQLLDDYDLTREDFDSIMEIGQFHGKVNPISNVDSKVKSAFTRLYNKESHMIPYAVLSAAAAKKIRKVATDNGGLGSQVHDGSEEEEGMDVDGMIK</sequence>
<dbReference type="InterPro" id="IPR003959">
    <property type="entry name" value="ATPase_AAA_core"/>
</dbReference>
<evidence type="ECO:0000256" key="11">
    <source>
        <dbReference type="ARBA" id="ARBA00064311"/>
    </source>
</evidence>
<evidence type="ECO:0000256" key="15">
    <source>
        <dbReference type="ARBA" id="ARBA00078526"/>
    </source>
</evidence>
<dbReference type="Gene3D" id="1.10.8.60">
    <property type="match status" value="1"/>
</dbReference>
<dbReference type="InterPro" id="IPR013725">
    <property type="entry name" value="DNA_replication_fac_RFC1_C"/>
</dbReference>
<comment type="similarity">
    <text evidence="2">Belongs to the activator 1 large subunit family.</text>
</comment>
<accession>H2Y6A4</accession>
<dbReference type="AlphaFoldDB" id="H2Y6A4"/>
<reference evidence="19" key="3">
    <citation type="submission" date="2025-09" db="UniProtKB">
        <authorList>
            <consortium name="Ensembl"/>
        </authorList>
    </citation>
    <scope>IDENTIFICATION</scope>
</reference>
<evidence type="ECO:0000256" key="13">
    <source>
        <dbReference type="ARBA" id="ARBA00076017"/>
    </source>
</evidence>
<keyword evidence="7" id="KW-0067">ATP-binding</keyword>
<dbReference type="InterPro" id="IPR008921">
    <property type="entry name" value="DNA_pol3_clamp-load_cplx_C"/>
</dbReference>
<evidence type="ECO:0000259" key="18">
    <source>
        <dbReference type="PROSITE" id="PS50172"/>
    </source>
</evidence>
<evidence type="ECO:0000256" key="14">
    <source>
        <dbReference type="ARBA" id="ARBA00077727"/>
    </source>
</evidence>
<dbReference type="FunFam" id="1.10.8.60:FF:000021">
    <property type="entry name" value="Replication factor C subunit 1"/>
    <property type="match status" value="1"/>
</dbReference>
<dbReference type="SUPFAM" id="SSF52540">
    <property type="entry name" value="P-loop containing nucleoside triphosphate hydrolases"/>
    <property type="match status" value="1"/>
</dbReference>
<evidence type="ECO:0000313" key="19">
    <source>
        <dbReference type="Ensembl" id="ENSCSAVP00000000852.1"/>
    </source>
</evidence>